<dbReference type="InterPro" id="IPR036732">
    <property type="entry name" value="AFP_Neu5c_C_sf"/>
</dbReference>
<dbReference type="Pfam" id="PF08666">
    <property type="entry name" value="SAF"/>
    <property type="match status" value="1"/>
</dbReference>
<protein>
    <submittedName>
        <fullName evidence="2">N,N'-diacetyllegionaminic acid synthase</fullName>
        <ecNumber evidence="2">2.5.1.101</ecNumber>
    </submittedName>
</protein>
<dbReference type="EC" id="2.5.1.101" evidence="2"/>
<dbReference type="PROSITE" id="PS50844">
    <property type="entry name" value="AFP_LIKE"/>
    <property type="match status" value="1"/>
</dbReference>
<dbReference type="EMBL" id="VCDX01000003">
    <property type="protein sequence ID" value="TYL13595.1"/>
    <property type="molecule type" value="Genomic_DNA"/>
</dbReference>
<dbReference type="SUPFAM" id="SSF51569">
    <property type="entry name" value="Aldolase"/>
    <property type="match status" value="1"/>
</dbReference>
<dbReference type="InterPro" id="IPR051690">
    <property type="entry name" value="PseI-like"/>
</dbReference>
<reference evidence="3 5" key="2">
    <citation type="submission" date="2019-05" db="EMBL/GenBank/DDBJ databases">
        <title>Genome sequence of Moorella thermoacetica ATCC 33924.</title>
        <authorList>
            <person name="Poehlein A."/>
            <person name="Bengelsdorf F.R."/>
            <person name="Duerre P."/>
            <person name="Daniel R."/>
        </authorList>
    </citation>
    <scope>NUCLEOTIDE SEQUENCE [LARGE SCALE GENOMIC DNA]</scope>
    <source>
        <strain evidence="3 5">ATCC 33924</strain>
    </source>
</reference>
<dbReference type="CDD" id="cd11615">
    <property type="entry name" value="SAF_NeuB_like"/>
    <property type="match status" value="1"/>
</dbReference>
<dbReference type="AlphaFoldDB" id="A0AAC9HGI2"/>
<dbReference type="PANTHER" id="PTHR42966:SF1">
    <property type="entry name" value="SIALIC ACID SYNTHASE"/>
    <property type="match status" value="1"/>
</dbReference>
<dbReference type="InterPro" id="IPR013785">
    <property type="entry name" value="Aldolase_TIM"/>
</dbReference>
<dbReference type="SUPFAM" id="SSF51269">
    <property type="entry name" value="AFP III-like domain"/>
    <property type="match status" value="1"/>
</dbReference>
<dbReference type="GO" id="GO:0016051">
    <property type="term" value="P:carbohydrate biosynthetic process"/>
    <property type="evidence" value="ECO:0007669"/>
    <property type="project" value="InterPro"/>
</dbReference>
<keyword evidence="5" id="KW-1185">Reference proteome</keyword>
<dbReference type="Pfam" id="PF03102">
    <property type="entry name" value="NeuB"/>
    <property type="match status" value="1"/>
</dbReference>
<dbReference type="InterPro" id="IPR057736">
    <property type="entry name" value="SAF_PseI/NeuA/NeuB"/>
</dbReference>
<dbReference type="InterPro" id="IPR013132">
    <property type="entry name" value="PseI/NeuA/B-like_N"/>
</dbReference>
<organism evidence="2 4">
    <name type="scientific">Neomoorella thermoacetica</name>
    <name type="common">Clostridium thermoaceticum</name>
    <dbReference type="NCBI Taxonomy" id="1525"/>
    <lineage>
        <taxon>Bacteria</taxon>
        <taxon>Bacillati</taxon>
        <taxon>Bacillota</taxon>
        <taxon>Clostridia</taxon>
        <taxon>Neomoorellales</taxon>
        <taxon>Neomoorellaceae</taxon>
        <taxon>Neomoorella</taxon>
    </lineage>
</organism>
<dbReference type="Proteomes" id="UP000094598">
    <property type="component" value="Chromosome"/>
</dbReference>
<dbReference type="Proteomes" id="UP000322283">
    <property type="component" value="Unassembled WGS sequence"/>
</dbReference>
<accession>A0AAC9HGI2</accession>
<proteinExistence type="predicted"/>
<dbReference type="InterPro" id="IPR006190">
    <property type="entry name" value="SAF_AFP_Neu5Ac"/>
</dbReference>
<dbReference type="InterPro" id="IPR013974">
    <property type="entry name" value="SAF"/>
</dbReference>
<keyword evidence="2" id="KW-0808">Transferase</keyword>
<dbReference type="EMBL" id="CP017019">
    <property type="protein sequence ID" value="AOQ23410.1"/>
    <property type="molecule type" value="Genomic_DNA"/>
</dbReference>
<gene>
    <name evidence="2" type="primary">neuB</name>
    <name evidence="2" type="ORF">Maut_00954</name>
    <name evidence="3" type="ORF">MTAT_09910</name>
</gene>
<dbReference type="GO" id="GO:0047444">
    <property type="term" value="F:N-acylneuraminate-9-phosphate synthase activity"/>
    <property type="evidence" value="ECO:0007669"/>
    <property type="project" value="TreeGrafter"/>
</dbReference>
<dbReference type="Gene3D" id="3.20.20.70">
    <property type="entry name" value="Aldolase class I"/>
    <property type="match status" value="1"/>
</dbReference>
<dbReference type="RefSeq" id="WP_069588793.1">
    <property type="nucleotide sequence ID" value="NZ_CP017019.1"/>
</dbReference>
<evidence type="ECO:0000313" key="5">
    <source>
        <dbReference type="Proteomes" id="UP000322283"/>
    </source>
</evidence>
<dbReference type="PANTHER" id="PTHR42966">
    <property type="entry name" value="N-ACETYLNEURAMINATE SYNTHASE"/>
    <property type="match status" value="1"/>
</dbReference>
<reference evidence="2 4" key="1">
    <citation type="submission" date="2016-08" db="EMBL/GenBank/DDBJ databases">
        <title>Moorella thermoacetica DSM 103132.</title>
        <authorList>
            <person name="Jendresen C.B."/>
            <person name="Redl S.M."/>
            <person name="Jensen T.O."/>
            <person name="Nielsen A.T."/>
        </authorList>
    </citation>
    <scope>NUCLEOTIDE SEQUENCE [LARGE SCALE GENOMIC DNA]</scope>
    <source>
        <strain evidence="2 4">DSM 103132</strain>
    </source>
</reference>
<evidence type="ECO:0000313" key="4">
    <source>
        <dbReference type="Proteomes" id="UP000094598"/>
    </source>
</evidence>
<name>A0AAC9HGI2_NEOTH</name>
<evidence type="ECO:0000313" key="3">
    <source>
        <dbReference type="EMBL" id="TYL13595.1"/>
    </source>
</evidence>
<dbReference type="Gene3D" id="3.90.1210.10">
    <property type="entry name" value="Antifreeze-like/N-acetylneuraminic acid synthase C-terminal domain"/>
    <property type="match status" value="1"/>
</dbReference>
<feature type="domain" description="AFP-like" evidence="1">
    <location>
        <begin position="287"/>
        <end position="342"/>
    </location>
</feature>
<evidence type="ECO:0000313" key="2">
    <source>
        <dbReference type="EMBL" id="AOQ23410.1"/>
    </source>
</evidence>
<sequence>MEKVQIGSRTLGHGKPVFIIAEAGSNHDGSLAQARQMIEVAAEAGVDAVKFQLYSAETLYSRQTPVFPGEDERPYEMVRKCELPRAWLPELAQYTRQKSLAFLCTPFDYQAVDELEAIGVNAFKWASSEINDIPLLKYTASKGKPMIISTGMSNLADVQEAVDAVRSVGNNDIILLHCVAVYPTPIEEVNLRAMDTLRNAFHLPVGFSDHTLGLTAAIAAVARGACVIEKHFTLDRQLEGPDHKFALEPEELKALVKAIREVEACLGRPEKRPTPGEEEKVLLSRRSIIAAVNISKGCKIEREMLITKRPGYGIPPKFIDIIVGRQAKVDIPKDTPVQWEMI</sequence>
<evidence type="ECO:0000259" key="1">
    <source>
        <dbReference type="PROSITE" id="PS50844"/>
    </source>
</evidence>